<feature type="region of interest" description="Disordered" evidence="12">
    <location>
        <begin position="1004"/>
        <end position="1027"/>
    </location>
</feature>
<dbReference type="SMART" id="SM00219">
    <property type="entry name" value="TyrKc"/>
    <property type="match status" value="2"/>
</dbReference>
<keyword evidence="3 11" id="KW-0808">Transferase</keyword>
<dbReference type="CDD" id="cd00173">
    <property type="entry name" value="SH2"/>
    <property type="match status" value="2"/>
</dbReference>
<dbReference type="PROSITE" id="PS50011">
    <property type="entry name" value="PROTEIN_KINASE_DOM"/>
    <property type="match status" value="2"/>
</dbReference>
<dbReference type="GO" id="GO:0004714">
    <property type="term" value="F:transmembrane receptor protein tyrosine kinase activity"/>
    <property type="evidence" value="ECO:0007669"/>
    <property type="project" value="UniProtKB-EC"/>
</dbReference>
<evidence type="ECO:0000313" key="14">
    <source>
        <dbReference type="Proteomes" id="UP000005239"/>
    </source>
</evidence>
<dbReference type="FunFam" id="1.10.510.10:FF:001512">
    <property type="entry name" value="Receptor tyrosine-protein kinase erbB-2"/>
    <property type="match status" value="1"/>
</dbReference>
<accession>A0A8R1YAT8</accession>
<dbReference type="GO" id="GO:0005524">
    <property type="term" value="F:ATP binding"/>
    <property type="evidence" value="ECO:0007669"/>
    <property type="project" value="UniProtKB-KW"/>
</dbReference>
<dbReference type="CDD" id="cd00174">
    <property type="entry name" value="SH3"/>
    <property type="match status" value="2"/>
</dbReference>
<feature type="region of interest" description="Disordered" evidence="12">
    <location>
        <begin position="1040"/>
        <end position="1097"/>
    </location>
</feature>
<dbReference type="GO" id="GO:0012505">
    <property type="term" value="C:endomembrane system"/>
    <property type="evidence" value="ECO:0007669"/>
    <property type="project" value="UniProtKB-SubCell"/>
</dbReference>
<evidence type="ECO:0000256" key="10">
    <source>
        <dbReference type="ARBA" id="ARBA00051245"/>
    </source>
</evidence>
<evidence type="ECO:0000256" key="6">
    <source>
        <dbReference type="ARBA" id="ARBA00022840"/>
    </source>
</evidence>
<evidence type="ECO:0000256" key="9">
    <source>
        <dbReference type="ARBA" id="ARBA00051243"/>
    </source>
</evidence>
<dbReference type="InterPro" id="IPR000980">
    <property type="entry name" value="SH2"/>
</dbReference>
<gene>
    <name evidence="13" type="primary">WBGene00099977</name>
</gene>
<evidence type="ECO:0000256" key="12">
    <source>
        <dbReference type="SAM" id="MobiDB-lite"/>
    </source>
</evidence>
<dbReference type="Proteomes" id="UP000005239">
    <property type="component" value="Unassembled WGS sequence"/>
</dbReference>
<dbReference type="EC" id="2.7.10.2" evidence="11"/>
<dbReference type="InterPro" id="IPR011009">
    <property type="entry name" value="Kinase-like_dom_sf"/>
</dbReference>
<dbReference type="SMART" id="SM00252">
    <property type="entry name" value="SH2"/>
    <property type="match status" value="1"/>
</dbReference>
<dbReference type="GO" id="GO:0061564">
    <property type="term" value="P:axon development"/>
    <property type="evidence" value="ECO:0007669"/>
    <property type="project" value="UniProtKB-ARBA"/>
</dbReference>
<evidence type="ECO:0000256" key="8">
    <source>
        <dbReference type="ARBA" id="ARBA00023137"/>
    </source>
</evidence>
<evidence type="ECO:0000256" key="3">
    <source>
        <dbReference type="ARBA" id="ARBA00022679"/>
    </source>
</evidence>
<dbReference type="Pfam" id="PF00017">
    <property type="entry name" value="SH2"/>
    <property type="match status" value="2"/>
</dbReference>
<evidence type="ECO:0000256" key="7">
    <source>
        <dbReference type="ARBA" id="ARBA00023136"/>
    </source>
</evidence>
<dbReference type="Gene3D" id="1.10.510.10">
    <property type="entry name" value="Transferase(Phosphotransferase) domain 1"/>
    <property type="match status" value="2"/>
</dbReference>
<sequence>MFVVVVVDYCADAVELKEGEKLVLESDTNISSWIVRRVDSKDHFSVPSCHLAKESDQDHFEWISFDIAKDEVDTILKDVKLPSGAFIIRPRQTHSVSCLLALCIKTQNNKNPVAKFLIKREDGGFRMDSGRQTFQTLAQLIENYADRRNTSNISLTFSVKKNEFATKWEYEVQVIEKGRRLDSGCFGEVFLGKLYGKETVAIKVPRQESFEVEAFMKEAKISRPCCKHSNVLETIGVCTDKLYLITEYMVNGNLKKYLRSHQLTSAECLSIAQKIASAMEYMCSMKIVHRDLAARNILVGETIETIKVADFGLARSLKESDYYITTTEGFPLGWTAPEGFVIWDGFVNIRKGQITSAADVWSYAVVLWELYSSGQDPYMEIAPQDLFTALNEEGFRLQRPAKCPSAIYAKMLECWNIYRKSRPSFAHIHKYLLEQPVDEIRVAIAIEDYADATGRSFLSFTRGDRFIIKSDDSPFWWWISFHFGRECAITALSDEQYHVGSFIIRSSSGHINDDNLSLALSVKCHYSTGPGKYCPSLFNPKRKRYISNGRCLFQLANGTTMISKIRKALGSPSKDMEIAIALEEYTPTPGKAISFKKGDRFIVKSKEAGTNWWYVKRENDHKVEGFAPSNFLIKEHDVKNLEWISFNMTRDKANSILRRKEEGSFLIRSNEAHINAANLSLSLSVRKHTLFTSKFTKKGRDLKLDDRVKERTSCKSWKCFMPTKGSDNSANKEESVVPWVYEESEIEMGLSLDGGFFGQVFTGALNGEIVAIKSPDRSRMDPEDYLKEADIARLCKHPNVLETIGICRSRYFIITEYMANKSLKKYFRKLEFTAADCVSVAYKIACGMEYLHSMNIVHRDLAARNVLVGESIHVIKVCDFGLARNVDTSQYYYTNKEIFPLRWTAPEGFVKFDGILISKRGKITSAADLWSYAVVLWELYTNGLEPYGSISGSDLYKMLTDENKRLPKPDKCHDDIYRMMLKCWSIDRKARPTFTDLRSFLASQMATPPTPPPAPASLSHSSTTDDESAIVDTGAYNEMPHEEEPVAVASEVNEDEDADEIPTIAKVSVQKKPALVNSPSSSEESNDGPLMRPTALF</sequence>
<keyword evidence="14" id="KW-1185">Reference proteome</keyword>
<comment type="similarity">
    <text evidence="11">Belongs to the protein kinase superfamily. Tyr protein kinase family.</text>
</comment>
<comment type="catalytic activity">
    <reaction evidence="10 11">
        <text>L-tyrosyl-[protein] + ATP = O-phospho-L-tyrosyl-[protein] + ADP + H(+)</text>
        <dbReference type="Rhea" id="RHEA:10596"/>
        <dbReference type="Rhea" id="RHEA-COMP:10136"/>
        <dbReference type="Rhea" id="RHEA-COMP:20101"/>
        <dbReference type="ChEBI" id="CHEBI:15378"/>
        <dbReference type="ChEBI" id="CHEBI:30616"/>
        <dbReference type="ChEBI" id="CHEBI:46858"/>
        <dbReference type="ChEBI" id="CHEBI:61978"/>
        <dbReference type="ChEBI" id="CHEBI:456216"/>
        <dbReference type="EC" id="2.7.10.2"/>
    </reaction>
</comment>
<dbReference type="InterPro" id="IPR036860">
    <property type="entry name" value="SH2_dom_sf"/>
</dbReference>
<keyword evidence="6 11" id="KW-0067">ATP-binding</keyword>
<dbReference type="GO" id="GO:0004715">
    <property type="term" value="F:non-membrane spanning protein tyrosine kinase activity"/>
    <property type="evidence" value="ECO:0000318"/>
    <property type="project" value="GO_Central"/>
</dbReference>
<evidence type="ECO:0000256" key="1">
    <source>
        <dbReference type="ARBA" id="ARBA00004308"/>
    </source>
</evidence>
<dbReference type="SUPFAM" id="SSF50044">
    <property type="entry name" value="SH3-domain"/>
    <property type="match status" value="2"/>
</dbReference>
<dbReference type="GO" id="GO:0005886">
    <property type="term" value="C:plasma membrane"/>
    <property type="evidence" value="ECO:0000318"/>
    <property type="project" value="GO_Central"/>
</dbReference>
<dbReference type="PROSITE" id="PS00109">
    <property type="entry name" value="PROTEIN_KINASE_TYR"/>
    <property type="match status" value="2"/>
</dbReference>
<dbReference type="CDD" id="cd00192">
    <property type="entry name" value="PTKc"/>
    <property type="match status" value="2"/>
</dbReference>
<evidence type="ECO:0000256" key="11">
    <source>
        <dbReference type="RuleBase" id="RU362096"/>
    </source>
</evidence>
<evidence type="ECO:0000256" key="5">
    <source>
        <dbReference type="ARBA" id="ARBA00022777"/>
    </source>
</evidence>
<dbReference type="InterPro" id="IPR036028">
    <property type="entry name" value="SH3-like_dom_sf"/>
</dbReference>
<dbReference type="Pfam" id="PF00018">
    <property type="entry name" value="SH3_1"/>
    <property type="match status" value="1"/>
</dbReference>
<reference evidence="14" key="1">
    <citation type="journal article" date="2008" name="Nat. Genet.">
        <title>The Pristionchus pacificus genome provides a unique perspective on nematode lifestyle and parasitism.</title>
        <authorList>
            <person name="Dieterich C."/>
            <person name="Clifton S.W."/>
            <person name="Schuster L.N."/>
            <person name="Chinwalla A."/>
            <person name="Delehaunty K."/>
            <person name="Dinkelacker I."/>
            <person name="Fulton L."/>
            <person name="Fulton R."/>
            <person name="Godfrey J."/>
            <person name="Minx P."/>
            <person name="Mitreva M."/>
            <person name="Roeseler W."/>
            <person name="Tian H."/>
            <person name="Witte H."/>
            <person name="Yang S.P."/>
            <person name="Wilson R.K."/>
            <person name="Sommer R.J."/>
        </authorList>
    </citation>
    <scope>NUCLEOTIDE SEQUENCE [LARGE SCALE GENOMIC DNA]</scope>
    <source>
        <strain evidence="14">PS312</strain>
    </source>
</reference>
<evidence type="ECO:0000313" key="13">
    <source>
        <dbReference type="EnsemblMetazoa" id="PPA10423.1"/>
    </source>
</evidence>
<keyword evidence="4 11" id="KW-0547">Nucleotide-binding</keyword>
<keyword evidence="5 11" id="KW-0418">Kinase</keyword>
<evidence type="ECO:0000256" key="2">
    <source>
        <dbReference type="ARBA" id="ARBA00022443"/>
    </source>
</evidence>
<dbReference type="SMART" id="SM00326">
    <property type="entry name" value="SH3"/>
    <property type="match status" value="2"/>
</dbReference>
<dbReference type="AlphaFoldDB" id="A0A2A6CMX0"/>
<dbReference type="PROSITE" id="PS50002">
    <property type="entry name" value="SH3"/>
    <property type="match status" value="1"/>
</dbReference>
<dbReference type="EnsemblMetazoa" id="PPA10423.1">
    <property type="protein sequence ID" value="PPA10423.1"/>
    <property type="gene ID" value="WBGene00099977"/>
</dbReference>
<organism evidence="13 14">
    <name type="scientific">Pristionchus pacificus</name>
    <name type="common">Parasitic nematode worm</name>
    <dbReference type="NCBI Taxonomy" id="54126"/>
    <lineage>
        <taxon>Eukaryota</taxon>
        <taxon>Metazoa</taxon>
        <taxon>Ecdysozoa</taxon>
        <taxon>Nematoda</taxon>
        <taxon>Chromadorea</taxon>
        <taxon>Rhabditida</taxon>
        <taxon>Rhabditina</taxon>
        <taxon>Diplogasteromorpha</taxon>
        <taxon>Diplogasteroidea</taxon>
        <taxon>Neodiplogasteridae</taxon>
        <taxon>Pristionchus</taxon>
    </lineage>
</organism>
<keyword evidence="7" id="KW-0472">Membrane</keyword>
<dbReference type="SUPFAM" id="SSF55550">
    <property type="entry name" value="SH2 domain"/>
    <property type="match status" value="2"/>
</dbReference>
<keyword evidence="2" id="KW-0728">SH3 domain</keyword>
<accession>A0A2A6CMX0</accession>
<dbReference type="InterPro" id="IPR001245">
    <property type="entry name" value="Ser-Thr/Tyr_kinase_cat_dom"/>
</dbReference>
<dbReference type="GO" id="GO:0048680">
    <property type="term" value="P:positive regulation of axon regeneration"/>
    <property type="evidence" value="ECO:0007669"/>
    <property type="project" value="UniProtKB-ARBA"/>
</dbReference>
<dbReference type="InterPro" id="IPR020635">
    <property type="entry name" value="Tyr_kinase_cat_dom"/>
</dbReference>
<dbReference type="Gene3D" id="2.30.30.40">
    <property type="entry name" value="SH3 Domains"/>
    <property type="match status" value="1"/>
</dbReference>
<dbReference type="PROSITE" id="PS50001">
    <property type="entry name" value="SH2"/>
    <property type="match status" value="2"/>
</dbReference>
<dbReference type="InterPro" id="IPR008266">
    <property type="entry name" value="Tyr_kinase_AS"/>
</dbReference>
<evidence type="ECO:0000256" key="4">
    <source>
        <dbReference type="ARBA" id="ARBA00022741"/>
    </source>
</evidence>
<dbReference type="PANTHER" id="PTHR24418">
    <property type="entry name" value="TYROSINE-PROTEIN KINASE"/>
    <property type="match status" value="1"/>
</dbReference>
<keyword evidence="8 11" id="KW-0829">Tyrosine-protein kinase</keyword>
<protein>
    <recommendedName>
        <fullName evidence="11">Tyrosine-protein kinase</fullName>
        <ecNumber evidence="11">2.7.10.2</ecNumber>
    </recommendedName>
</protein>
<comment type="subcellular location">
    <subcellularLocation>
        <location evidence="1">Endomembrane system</location>
    </subcellularLocation>
</comment>
<dbReference type="Gene3D" id="3.30.505.10">
    <property type="entry name" value="SH2 domain"/>
    <property type="match status" value="2"/>
</dbReference>
<dbReference type="PRINTS" id="PR00109">
    <property type="entry name" value="TYRKINASE"/>
</dbReference>
<comment type="catalytic activity">
    <reaction evidence="9">
        <text>L-tyrosyl-[protein] + ATP = O-phospho-L-tyrosyl-[protein] + ADP + H(+)</text>
        <dbReference type="Rhea" id="RHEA:10596"/>
        <dbReference type="Rhea" id="RHEA-COMP:10136"/>
        <dbReference type="Rhea" id="RHEA-COMP:20101"/>
        <dbReference type="ChEBI" id="CHEBI:15378"/>
        <dbReference type="ChEBI" id="CHEBI:30616"/>
        <dbReference type="ChEBI" id="CHEBI:46858"/>
        <dbReference type="ChEBI" id="CHEBI:61978"/>
        <dbReference type="ChEBI" id="CHEBI:456216"/>
        <dbReference type="EC" id="2.7.10.1"/>
    </reaction>
</comment>
<dbReference type="Pfam" id="PF07714">
    <property type="entry name" value="PK_Tyr_Ser-Thr"/>
    <property type="match status" value="2"/>
</dbReference>
<dbReference type="InterPro" id="IPR001452">
    <property type="entry name" value="SH3_domain"/>
</dbReference>
<name>A0A2A6CMX0_PRIPA</name>
<dbReference type="InterPro" id="IPR050198">
    <property type="entry name" value="Non-receptor_tyrosine_kinases"/>
</dbReference>
<dbReference type="SUPFAM" id="SSF56112">
    <property type="entry name" value="Protein kinase-like (PK-like)"/>
    <property type="match status" value="2"/>
</dbReference>
<dbReference type="InterPro" id="IPR000719">
    <property type="entry name" value="Prot_kinase_dom"/>
</dbReference>
<reference evidence="13" key="2">
    <citation type="submission" date="2022-06" db="UniProtKB">
        <authorList>
            <consortium name="EnsemblMetazoa"/>
        </authorList>
    </citation>
    <scope>IDENTIFICATION</scope>
    <source>
        <strain evidence="13">PS312</strain>
    </source>
</reference>
<proteinExistence type="inferred from homology"/>